<dbReference type="Gene3D" id="1.25.40.10">
    <property type="entry name" value="Tetratricopeptide repeat domain"/>
    <property type="match status" value="2"/>
</dbReference>
<keyword evidence="2" id="KW-1185">Reference proteome</keyword>
<sequence length="647" mass="70467">MPAPAQIKAVERLLGARDYPRAIARARTLVQHFPDHGGANRLLLDALDQGESRAAATLAAYQWAERRPRSVRALEALFQLAIEGHHLLLAYRVADRLRELGALTGASHMNLEGLAEMLQQPDGSAATRAQAEQFDIGQLHLNVHDFAGAARVLDGVAITSARNNRGFALFHVGRIEEALTAFLDAWQHDAGNLFALDWALRLRLYLGDETGARGLAVPLVQAQARRAEDAYGQVAGLLLIHEDQAAWDAFERAGQAVWAAGETGPLWAERLQQGGGAASRLGDAEQARALWRQALAQRPGLTTAAENLAALQRDGAPPAYPALFEWSHMLPVGWVHRLHAAGATHLNARLDELTASDAYLETIYLAGDASLRTFAAQLLKHRLKRESVAQPPAGGQPERHAAAIVRDLARVPVGTVQERRGLLHALREAGLSGADETLCYWDGKALSEVKLIATEIYRAPVLPDLPEDLQLLLEQSRTLMRDGDLVAAEARLQAILRRVPDYQIALGNLAAIRARQGRDSEYRELLHRVIAAHPDYLFARCNLAGLLIEDGELEAAKELLDGLALRSRLHIQEAFALYGAMAMLNRAQGADASADTLMASLEQMVETDDDQRLLAVAKARVARATAGGRLLETFRSLLPASKRSGRV</sequence>
<dbReference type="KEGG" id="tsy:THSYN_30495"/>
<proteinExistence type="predicted"/>
<dbReference type="SUPFAM" id="SSF48452">
    <property type="entry name" value="TPR-like"/>
    <property type="match status" value="2"/>
</dbReference>
<dbReference type="InterPro" id="IPR011990">
    <property type="entry name" value="TPR-like_helical_dom_sf"/>
</dbReference>
<protein>
    <recommendedName>
        <fullName evidence="3">Tetratricopeptide repeat protein</fullName>
    </recommendedName>
</protein>
<organism evidence="1 2">
    <name type="scientific">Candidatus Thiodictyon syntrophicum</name>
    <dbReference type="NCBI Taxonomy" id="1166950"/>
    <lineage>
        <taxon>Bacteria</taxon>
        <taxon>Pseudomonadati</taxon>
        <taxon>Pseudomonadota</taxon>
        <taxon>Gammaproteobacteria</taxon>
        <taxon>Chromatiales</taxon>
        <taxon>Chromatiaceae</taxon>
        <taxon>Thiodictyon</taxon>
    </lineage>
</organism>
<gene>
    <name evidence="1" type="ORF">THSYN_30495</name>
</gene>
<accession>A0A2K8UIN2</accession>
<geneLocation type="plasmid" evidence="2">
    <name>pts417</name>
</geneLocation>
<dbReference type="EMBL" id="CP020371">
    <property type="protein sequence ID" value="AUB85339.1"/>
    <property type="molecule type" value="Genomic_DNA"/>
</dbReference>
<reference evidence="1 2" key="1">
    <citation type="submission" date="2017-03" db="EMBL/GenBank/DDBJ databases">
        <title>Complete genome sequence of Candidatus 'Thiodictyon syntrophicum' sp. nov. strain Cad16T, a photolithoautotroph purple sulfur bacterium isolated from an alpine meromictic lake.</title>
        <authorList>
            <person name="Luedin S.M."/>
            <person name="Pothier J.F."/>
            <person name="Danza F."/>
            <person name="Storelli N."/>
            <person name="Wittwer M."/>
            <person name="Tonolla M."/>
        </authorList>
    </citation>
    <scope>NUCLEOTIDE SEQUENCE [LARGE SCALE GENOMIC DNA]</scope>
    <source>
        <strain evidence="1 2">Cad16T</strain>
        <plasmid evidence="2">Plasmid pts417</plasmid>
    </source>
</reference>
<evidence type="ECO:0000313" key="2">
    <source>
        <dbReference type="Proteomes" id="UP000232638"/>
    </source>
</evidence>
<keyword evidence="1" id="KW-0614">Plasmid</keyword>
<dbReference type="AlphaFoldDB" id="A0A2K8UIN2"/>
<name>A0A2K8UIN2_9GAMM</name>
<dbReference type="Proteomes" id="UP000232638">
    <property type="component" value="Plasmid pTs417"/>
</dbReference>
<evidence type="ECO:0000313" key="1">
    <source>
        <dbReference type="EMBL" id="AUB85339.1"/>
    </source>
</evidence>
<evidence type="ECO:0008006" key="3">
    <source>
        <dbReference type="Google" id="ProtNLM"/>
    </source>
</evidence>